<feature type="compositionally biased region" description="Basic residues" evidence="2">
    <location>
        <begin position="374"/>
        <end position="387"/>
    </location>
</feature>
<feature type="compositionally biased region" description="Gly residues" evidence="2">
    <location>
        <begin position="818"/>
        <end position="827"/>
    </location>
</feature>
<feature type="compositionally biased region" description="Basic residues" evidence="2">
    <location>
        <begin position="438"/>
        <end position="447"/>
    </location>
</feature>
<proteinExistence type="predicted"/>
<feature type="compositionally biased region" description="Low complexity" evidence="2">
    <location>
        <begin position="419"/>
        <end position="437"/>
    </location>
</feature>
<dbReference type="Proteomes" id="UP000007799">
    <property type="component" value="Unassembled WGS sequence"/>
</dbReference>
<sequence>MMAVRRGSQQQRTSSEFLPCYTNLCAQQGVCPINSMRAHKANITSSCLSIKVDRLQPEDWYPLLDALKCNASLKTVSLRSIWFQVHRTKEDEKARRQNRGLLAPHLRQPPSIHNSDATYDLAKALKSMLLQNNFITRLELVGIPFRRRDLRILSQGIARAPLMTLRISDCLLDNQHCAILCDALQVSTTLATVDLSRNAFTTRGLRHVLDVIKSQEANRGATAWHTSLRGRQPDMRVFSGILNLDLSDNPLLGDEAVEELYNVLVDDLWLLRLSLRGCGITSASAHLLHTLMAKNSNLIHVDLTENQLSQLTLDTCERHLAFNRGETRNRPWEEHQIAAKHNWAALHTDSAHETKHAAPFGATTASRKQAIPKANKKNRKKNAKPRRPQPSVRRAARTGPRSRDQRVNIRTERPAQQHARGANGRSGRSGAAGPMARHSSRHHVHHDHNRDDDHSRDSGSGSGGGYALPHHHRRHRGGGEEESEGRMRQRVEQELVEEIRAHARGVAGSATSTADDGASVPGRGASSGYSDEFDDDDHQLASAKAMVKGHAFLAADRVHHISNAGQRDGAPNAFPHTTDTASASAAAAAAATTTAPAHHPPQPDGAPAFEGDEQLSHARRSSQQMLTKYGMLHRDGSSRRGAANGQVLDHGVGADVGGVEGDDGDVSVSVDRELHHLDEADRRIDETLEHLESGRQRLRQRLDASSSRLSDSLASVRRLLRQPVAPTRTGTRARGVAHDGDDSGRNDRHHDHHGRQQQRTKHGARVSALPSSSTRSSASGAGDDSFDRPALSLRDLRAGPPTPQRMHTHHRHSHRGGDAGSSSGGGTENHTTQRQSLSQIARLKKELLRISSAGAADSGEEDDKLMAIEESIRRLHGLLDRMSTQMR</sequence>
<feature type="region of interest" description="Disordered" evidence="2">
    <location>
        <begin position="503"/>
        <end position="535"/>
    </location>
</feature>
<name>F2U067_SALR5</name>
<feature type="compositionally biased region" description="Low complexity" evidence="2">
    <location>
        <begin position="575"/>
        <end position="597"/>
    </location>
</feature>
<feature type="compositionally biased region" description="Polar residues" evidence="2">
    <location>
        <begin position="828"/>
        <end position="837"/>
    </location>
</feature>
<dbReference type="KEGG" id="sre:PTSG_01384"/>
<dbReference type="GO" id="GO:0005813">
    <property type="term" value="C:centrosome"/>
    <property type="evidence" value="ECO:0007669"/>
    <property type="project" value="TreeGrafter"/>
</dbReference>
<dbReference type="eggNOG" id="KOG4308">
    <property type="taxonomic scope" value="Eukaryota"/>
</dbReference>
<feature type="coiled-coil region" evidence="1">
    <location>
        <begin position="677"/>
        <end position="708"/>
    </location>
</feature>
<feature type="region of interest" description="Disordered" evidence="2">
    <location>
        <begin position="720"/>
        <end position="837"/>
    </location>
</feature>
<feature type="compositionally biased region" description="Basic and acidic residues" evidence="2">
    <location>
        <begin position="736"/>
        <end position="749"/>
    </location>
</feature>
<dbReference type="STRING" id="946362.F2U067"/>
<evidence type="ECO:0000313" key="3">
    <source>
        <dbReference type="EMBL" id="EGD80795.1"/>
    </source>
</evidence>
<dbReference type="Gene3D" id="3.80.10.10">
    <property type="entry name" value="Ribonuclease Inhibitor"/>
    <property type="match status" value="2"/>
</dbReference>
<feature type="compositionally biased region" description="Basic and acidic residues" evidence="2">
    <location>
        <begin position="401"/>
        <end position="415"/>
    </location>
</feature>
<feature type="compositionally biased region" description="Basic residues" evidence="2">
    <location>
        <begin position="750"/>
        <end position="764"/>
    </location>
</feature>
<evidence type="ECO:0000256" key="2">
    <source>
        <dbReference type="SAM" id="MobiDB-lite"/>
    </source>
</evidence>
<evidence type="ECO:0000313" key="4">
    <source>
        <dbReference type="Proteomes" id="UP000007799"/>
    </source>
</evidence>
<dbReference type="PANTHER" id="PTHR24110">
    <property type="entry name" value="CENTROSOMAL PROTEIN OF 78 KDA"/>
    <property type="match status" value="1"/>
</dbReference>
<dbReference type="InterPro" id="IPR032675">
    <property type="entry name" value="LRR_dom_sf"/>
</dbReference>
<organism evidence="4">
    <name type="scientific">Salpingoeca rosetta (strain ATCC 50818 / BSB-021)</name>
    <dbReference type="NCBI Taxonomy" id="946362"/>
    <lineage>
        <taxon>Eukaryota</taxon>
        <taxon>Choanoflagellata</taxon>
        <taxon>Craspedida</taxon>
        <taxon>Salpingoecidae</taxon>
        <taxon>Salpingoeca</taxon>
    </lineage>
</organism>
<dbReference type="GO" id="GO:0036064">
    <property type="term" value="C:ciliary basal body"/>
    <property type="evidence" value="ECO:0007669"/>
    <property type="project" value="TreeGrafter"/>
</dbReference>
<dbReference type="GeneID" id="16077953"/>
<keyword evidence="1" id="KW-0175">Coiled coil</keyword>
<dbReference type="PANTHER" id="PTHR24110:SF3">
    <property type="entry name" value="CENTROSOMAL PROTEIN OF 78 KDA"/>
    <property type="match status" value="1"/>
</dbReference>
<dbReference type="EMBL" id="GL832958">
    <property type="protein sequence ID" value="EGD80795.1"/>
    <property type="molecule type" value="Genomic_DNA"/>
</dbReference>
<dbReference type="AlphaFoldDB" id="F2U067"/>
<feature type="region of interest" description="Disordered" evidence="2">
    <location>
        <begin position="349"/>
        <end position="491"/>
    </location>
</feature>
<evidence type="ECO:0000256" key="1">
    <source>
        <dbReference type="SAM" id="Coils"/>
    </source>
</evidence>
<reference evidence="3" key="1">
    <citation type="submission" date="2009-08" db="EMBL/GenBank/DDBJ databases">
        <title>Annotation of Salpingoeca rosetta.</title>
        <authorList>
            <consortium name="The Broad Institute Genome Sequencing Platform"/>
            <person name="Russ C."/>
            <person name="Cuomo C."/>
            <person name="Burger G."/>
            <person name="Gray M.W."/>
            <person name="Holland P.W.H."/>
            <person name="King N."/>
            <person name="Lang F.B.F."/>
            <person name="Roger A.J."/>
            <person name="Ruiz-Trillo I."/>
            <person name="Young S.K."/>
            <person name="Zeng Q."/>
            <person name="Gargeya S."/>
            <person name="Alvarado L."/>
            <person name="Berlin A."/>
            <person name="Chapman S.B."/>
            <person name="Chen Z."/>
            <person name="Freedman E."/>
            <person name="Gellesch M."/>
            <person name="Goldberg J."/>
            <person name="Griggs A."/>
            <person name="Gujja S."/>
            <person name="Heilman E."/>
            <person name="Heiman D."/>
            <person name="Howarth C."/>
            <person name="Mehta T."/>
            <person name="Neiman D."/>
            <person name="Pearson M."/>
            <person name="Roberts A."/>
            <person name="Saif S."/>
            <person name="Shea T."/>
            <person name="Shenoy N."/>
            <person name="Sisk P."/>
            <person name="Stolte C."/>
            <person name="Sykes S."/>
            <person name="White J."/>
            <person name="Yandava C."/>
            <person name="Haas B."/>
            <person name="Nusbaum C."/>
            <person name="Birren B."/>
        </authorList>
    </citation>
    <scope>NUCLEOTIDE SEQUENCE [LARGE SCALE GENOMIC DNA]</scope>
    <source>
        <strain evidence="3">ATCC 50818</strain>
    </source>
</reference>
<feature type="compositionally biased region" description="Basic and acidic residues" evidence="2">
    <location>
        <begin position="448"/>
        <end position="457"/>
    </location>
</feature>
<evidence type="ECO:0008006" key="5">
    <source>
        <dbReference type="Google" id="ProtNLM"/>
    </source>
</evidence>
<gene>
    <name evidence="3" type="ORF">PTSG_01384</name>
</gene>
<dbReference type="SUPFAM" id="SSF52047">
    <property type="entry name" value="RNI-like"/>
    <property type="match status" value="1"/>
</dbReference>
<keyword evidence="4" id="KW-1185">Reference proteome</keyword>
<accession>F2U067</accession>
<dbReference type="RefSeq" id="XP_004997356.1">
    <property type="nucleotide sequence ID" value="XM_004997299.1"/>
</dbReference>
<protein>
    <recommendedName>
        <fullName evidence="5">Centrosomal protein of 78 kDa</fullName>
    </recommendedName>
</protein>
<feature type="compositionally biased region" description="Low complexity" evidence="2">
    <location>
        <begin position="765"/>
        <end position="783"/>
    </location>
</feature>
<dbReference type="InterPro" id="IPR026212">
    <property type="entry name" value="Cep78"/>
</dbReference>
<dbReference type="PRINTS" id="PR02062">
    <property type="entry name" value="CENTROSOME78"/>
</dbReference>
<dbReference type="OrthoDB" id="78308at2759"/>
<dbReference type="GO" id="GO:0044782">
    <property type="term" value="P:cilium organization"/>
    <property type="evidence" value="ECO:0007669"/>
    <property type="project" value="TreeGrafter"/>
</dbReference>
<feature type="region of interest" description="Disordered" evidence="2">
    <location>
        <begin position="563"/>
        <end position="666"/>
    </location>
</feature>
<dbReference type="InParanoid" id="F2U067"/>